<dbReference type="EMBL" id="FNNI01000016">
    <property type="protein sequence ID" value="SDY20081.1"/>
    <property type="molecule type" value="Genomic_DNA"/>
</dbReference>
<protein>
    <submittedName>
        <fullName evidence="1">Uncharacterized protein</fullName>
    </submittedName>
</protein>
<reference evidence="1 2" key="1">
    <citation type="submission" date="2016-10" db="EMBL/GenBank/DDBJ databases">
        <authorList>
            <person name="de Groot N.N."/>
        </authorList>
    </citation>
    <scope>NUCLEOTIDE SEQUENCE [LARGE SCALE GENOMIC DNA]</scope>
    <source>
        <strain evidence="1 2">DSM 19219</strain>
    </source>
</reference>
<feature type="non-terminal residue" evidence="1">
    <location>
        <position position="1"/>
    </location>
</feature>
<evidence type="ECO:0000313" key="1">
    <source>
        <dbReference type="EMBL" id="SDY20081.1"/>
    </source>
</evidence>
<dbReference type="STRING" id="574349.SAMN05443545_1165"/>
<gene>
    <name evidence="1" type="ORF">SAMN05443545_1165</name>
</gene>
<proteinExistence type="predicted"/>
<accession>A0A1H3HX64</accession>
<keyword evidence="2" id="KW-1185">Reference proteome</keyword>
<organism evidence="1 2">
    <name type="scientific">Aidingimonas halophila</name>
    <dbReference type="NCBI Taxonomy" id="574349"/>
    <lineage>
        <taxon>Bacteria</taxon>
        <taxon>Pseudomonadati</taxon>
        <taxon>Pseudomonadota</taxon>
        <taxon>Gammaproteobacteria</taxon>
        <taxon>Oceanospirillales</taxon>
        <taxon>Halomonadaceae</taxon>
        <taxon>Aidingimonas</taxon>
    </lineage>
</organism>
<evidence type="ECO:0000313" key="2">
    <source>
        <dbReference type="Proteomes" id="UP000198500"/>
    </source>
</evidence>
<dbReference type="Proteomes" id="UP000198500">
    <property type="component" value="Unassembled WGS sequence"/>
</dbReference>
<name>A0A1H3HX64_9GAMM</name>
<sequence>CACADQGRAFRGAPRGGLVGKRFRPARFAALNLSSLGGYRLHRGIDSAHGKDAVSHSLAREGALSSAPAVAWPQLWPRGLSPTLLDVGLLAVRGRDGIRRLYNQLTQSDRAGVIANAIVNDPRQEETQAWVQHLPPKALWPLLNVLVIQPSLWGYTVGDERFGRDAAIDLQQIAIARCLEWIEQGYMRGRYRRSTAQRLFEKAVARMSADGEYAGADNSENGSNNRAARGQAYCENRYRLDRFMEERGSVVPEVLRARSNYIDIANRLGKDIDTHCQLVTTPGGTHVTYRES</sequence>
<dbReference type="AlphaFoldDB" id="A0A1H3HX64"/>